<sequence>MALRTELTTGAWLCLSVVIVVPVLLLLLCLSRLSNNRPAVARDETWIPTVSLVIPTYNEAAIIEDRLTNLLETTYPAAQLEIVLADDSTDDTAVRARAFFHRRETAATLRVVDTGDRGGVAAALNEAIPASSGEVIFRTDADARLAPDAIPKAVAVLADPSVSGVTGRQTDVIGGSIVESDYRDLLAMLQSFETRLDSTFLVHGPCFAFRRAEFEPLSVDTIADDTAIAVQLRRNGGRIVMDPAIEFAECGSSSLSGRRTRKDRRAVGLLQQLLRHRDALGNYGRYGWLVLPLNWGLMIVGPWMVAATAAVGTLFGLVAAGPAGLLVPLLGGLFLIAGSKELLGPLQPLHAVVDAYLSLLIASLRLVWGDVDVAWEIDDAMREGL</sequence>
<keyword evidence="6" id="KW-1185">Reference proteome</keyword>
<organism evidence="5 6">
    <name type="scientific">Halonotius aquaticus</name>
    <dbReference type="NCBI Taxonomy" id="2216978"/>
    <lineage>
        <taxon>Archaea</taxon>
        <taxon>Methanobacteriati</taxon>
        <taxon>Methanobacteriota</taxon>
        <taxon>Stenosarchaea group</taxon>
        <taxon>Halobacteria</taxon>
        <taxon>Halobacteriales</taxon>
        <taxon>Haloferacaceae</taxon>
        <taxon>Halonotius</taxon>
    </lineage>
</organism>
<reference evidence="5 6" key="1">
    <citation type="submission" date="2018-06" db="EMBL/GenBank/DDBJ databases">
        <title>Halonotius sp. F13-13 a new haloarchaeeon isolated from a solar saltern from Isla Cristina, Huelva, Spain.</title>
        <authorList>
            <person name="Duran-Viseras A."/>
            <person name="Sanchez-Porro C."/>
            <person name="Ventosa A."/>
        </authorList>
    </citation>
    <scope>NUCLEOTIDE SEQUENCE [LARGE SCALE GENOMIC DNA]</scope>
    <source>
        <strain evidence="5 6">F13-13</strain>
    </source>
</reference>
<evidence type="ECO:0000313" key="5">
    <source>
        <dbReference type="EMBL" id="RJX42034.1"/>
    </source>
</evidence>
<evidence type="ECO:0000259" key="4">
    <source>
        <dbReference type="Pfam" id="PF00535"/>
    </source>
</evidence>
<dbReference type="EMBL" id="QKNY01000018">
    <property type="protein sequence ID" value="RJX42034.1"/>
    <property type="molecule type" value="Genomic_DNA"/>
</dbReference>
<dbReference type="RefSeq" id="WP_120103345.1">
    <property type="nucleotide sequence ID" value="NZ_QKNY01000018.1"/>
</dbReference>
<dbReference type="InterPro" id="IPR001173">
    <property type="entry name" value="Glyco_trans_2-like"/>
</dbReference>
<protein>
    <submittedName>
        <fullName evidence="5">Glycosyl transferase family 2</fullName>
    </submittedName>
</protein>
<dbReference type="Gene3D" id="3.90.550.10">
    <property type="entry name" value="Spore Coat Polysaccharide Biosynthesis Protein SpsA, Chain A"/>
    <property type="match status" value="1"/>
</dbReference>
<dbReference type="Pfam" id="PF00535">
    <property type="entry name" value="Glycos_transf_2"/>
    <property type="match status" value="1"/>
</dbReference>
<dbReference type="OrthoDB" id="43988at2157"/>
<dbReference type="PANTHER" id="PTHR43630">
    <property type="entry name" value="POLY-BETA-1,6-N-ACETYL-D-GLUCOSAMINE SYNTHASE"/>
    <property type="match status" value="1"/>
</dbReference>
<feature type="transmembrane region" description="Helical" evidence="3">
    <location>
        <begin position="349"/>
        <end position="368"/>
    </location>
</feature>
<keyword evidence="3" id="KW-1133">Transmembrane helix</keyword>
<feature type="transmembrane region" description="Helical" evidence="3">
    <location>
        <begin position="286"/>
        <end position="305"/>
    </location>
</feature>
<evidence type="ECO:0000256" key="1">
    <source>
        <dbReference type="ARBA" id="ARBA00022676"/>
    </source>
</evidence>
<keyword evidence="1" id="KW-0328">Glycosyltransferase</keyword>
<feature type="transmembrane region" description="Helical" evidence="3">
    <location>
        <begin position="12"/>
        <end position="30"/>
    </location>
</feature>
<evidence type="ECO:0000256" key="2">
    <source>
        <dbReference type="ARBA" id="ARBA00022679"/>
    </source>
</evidence>
<dbReference type="AlphaFoldDB" id="A0A3A6PJ73"/>
<proteinExistence type="predicted"/>
<gene>
    <name evidence="5" type="ORF">DM826_10270</name>
</gene>
<keyword evidence="3" id="KW-0472">Membrane</keyword>
<evidence type="ECO:0000313" key="6">
    <source>
        <dbReference type="Proteomes" id="UP000276588"/>
    </source>
</evidence>
<keyword evidence="3" id="KW-0812">Transmembrane</keyword>
<evidence type="ECO:0000256" key="3">
    <source>
        <dbReference type="SAM" id="Phobius"/>
    </source>
</evidence>
<dbReference type="GO" id="GO:0016757">
    <property type="term" value="F:glycosyltransferase activity"/>
    <property type="evidence" value="ECO:0007669"/>
    <property type="project" value="UniProtKB-KW"/>
</dbReference>
<keyword evidence="2 5" id="KW-0808">Transferase</keyword>
<accession>A0A3A6PJ73</accession>
<dbReference type="Proteomes" id="UP000276588">
    <property type="component" value="Unassembled WGS sequence"/>
</dbReference>
<feature type="transmembrane region" description="Helical" evidence="3">
    <location>
        <begin position="311"/>
        <end position="337"/>
    </location>
</feature>
<dbReference type="InterPro" id="IPR029044">
    <property type="entry name" value="Nucleotide-diphossugar_trans"/>
</dbReference>
<comment type="caution">
    <text evidence="5">The sequence shown here is derived from an EMBL/GenBank/DDBJ whole genome shotgun (WGS) entry which is preliminary data.</text>
</comment>
<name>A0A3A6PJ73_9EURY</name>
<feature type="domain" description="Glycosyltransferase 2-like" evidence="4">
    <location>
        <begin position="51"/>
        <end position="212"/>
    </location>
</feature>
<dbReference type="SUPFAM" id="SSF53448">
    <property type="entry name" value="Nucleotide-diphospho-sugar transferases"/>
    <property type="match status" value="1"/>
</dbReference>
<dbReference type="PANTHER" id="PTHR43630:SF1">
    <property type="entry name" value="POLY-BETA-1,6-N-ACETYL-D-GLUCOSAMINE SYNTHASE"/>
    <property type="match status" value="1"/>
</dbReference>